<proteinExistence type="predicted"/>
<organism evidence="1 2">
    <name type="scientific">Ureibacillus massiliensis 4400831 = CIP 108448 = CCUG 49529</name>
    <dbReference type="NCBI Taxonomy" id="1211035"/>
    <lineage>
        <taxon>Bacteria</taxon>
        <taxon>Bacillati</taxon>
        <taxon>Bacillota</taxon>
        <taxon>Bacilli</taxon>
        <taxon>Bacillales</taxon>
        <taxon>Caryophanaceae</taxon>
        <taxon>Ureibacillus</taxon>
    </lineage>
</organism>
<accession>A0A0A3J6C9</accession>
<dbReference type="EMBL" id="JPVQ01000009">
    <property type="protein sequence ID" value="KGR91260.1"/>
    <property type="molecule type" value="Genomic_DNA"/>
</dbReference>
<protein>
    <recommendedName>
        <fullName evidence="3">Lipoprotein</fullName>
    </recommendedName>
</protein>
<name>A0A0A3J6C9_9BACL</name>
<gene>
    <name evidence="1" type="ORF">CD30_07420</name>
</gene>
<comment type="caution">
    <text evidence="1">The sequence shown here is derived from an EMBL/GenBank/DDBJ whole genome shotgun (WGS) entry which is preliminary data.</text>
</comment>
<dbReference type="Proteomes" id="UP000030595">
    <property type="component" value="Unassembled WGS sequence"/>
</dbReference>
<dbReference type="PROSITE" id="PS51257">
    <property type="entry name" value="PROKAR_LIPOPROTEIN"/>
    <property type="match status" value="1"/>
</dbReference>
<reference evidence="1 2" key="1">
    <citation type="submission" date="2014-02" db="EMBL/GenBank/DDBJ databases">
        <title>Draft genome sequence of Lysinibacillus massiliensis CCUG 49529.</title>
        <authorList>
            <person name="Zhang F."/>
            <person name="Wang G."/>
            <person name="Zhang L."/>
        </authorList>
    </citation>
    <scope>NUCLEOTIDE SEQUENCE [LARGE SCALE GENOMIC DNA]</scope>
    <source>
        <strain evidence="1 2">CCUG 49529</strain>
    </source>
</reference>
<dbReference type="AlphaFoldDB" id="A0A0A3J6C9"/>
<keyword evidence="2" id="KW-1185">Reference proteome</keyword>
<evidence type="ECO:0000313" key="1">
    <source>
        <dbReference type="EMBL" id="KGR91260.1"/>
    </source>
</evidence>
<sequence length="141" mass="16253">MEELIIRNLLQLLLLILLLLVVGCSNNVFQDNITITSIEIMKFKNSPPTEEYYNEEGEVISVITSEEEISKIIKSIEGAESESLENANIALPNYMLIFKNNGEKVKSLGYNPDVESKDYFYDISEDMRYKTNPIKLMEKYK</sequence>
<evidence type="ECO:0000313" key="2">
    <source>
        <dbReference type="Proteomes" id="UP000030595"/>
    </source>
</evidence>
<evidence type="ECO:0008006" key="3">
    <source>
        <dbReference type="Google" id="ProtNLM"/>
    </source>
</evidence>